<evidence type="ECO:0000256" key="1">
    <source>
        <dbReference type="SAM" id="MobiDB-lite"/>
    </source>
</evidence>
<protein>
    <submittedName>
        <fullName evidence="2">Uncharacterized protein</fullName>
    </submittedName>
</protein>
<accession>A0A8S5QDI5</accession>
<organism evidence="2">
    <name type="scientific">Podoviridae sp. ctiwu7</name>
    <dbReference type="NCBI Taxonomy" id="2825269"/>
    <lineage>
        <taxon>Viruses</taxon>
        <taxon>Duplodnaviria</taxon>
        <taxon>Heunggongvirae</taxon>
        <taxon>Uroviricota</taxon>
        <taxon>Caudoviricetes</taxon>
    </lineage>
</organism>
<reference evidence="2" key="1">
    <citation type="journal article" date="2021" name="Proc. Natl. Acad. Sci. U.S.A.">
        <title>A Catalog of Tens of Thousands of Viruses from Human Metagenomes Reveals Hidden Associations with Chronic Diseases.</title>
        <authorList>
            <person name="Tisza M.J."/>
            <person name="Buck C.B."/>
        </authorList>
    </citation>
    <scope>NUCLEOTIDE SEQUENCE</scope>
    <source>
        <strain evidence="2">Ctiwu7</strain>
    </source>
</reference>
<sequence>MFRTRPRCMCVVLRGISHSGRSEPFSMRTGGASLRPPVESDEEQEGCGFEDQDASPDSRRAPMIVENAHETAAGKEAQTVDHVEDAVGGAALAKYRKVGNG</sequence>
<proteinExistence type="predicted"/>
<feature type="compositionally biased region" description="Acidic residues" evidence="1">
    <location>
        <begin position="39"/>
        <end position="54"/>
    </location>
</feature>
<evidence type="ECO:0000313" key="2">
    <source>
        <dbReference type="EMBL" id="DAE16596.1"/>
    </source>
</evidence>
<feature type="region of interest" description="Disordered" evidence="1">
    <location>
        <begin position="19"/>
        <end position="58"/>
    </location>
</feature>
<dbReference type="EMBL" id="BK015627">
    <property type="protein sequence ID" value="DAE16596.1"/>
    <property type="molecule type" value="Genomic_DNA"/>
</dbReference>
<name>A0A8S5QDI5_9CAUD</name>